<dbReference type="GeneID" id="106465530"/>
<dbReference type="PANTHER" id="PTHR10627">
    <property type="entry name" value="SCP160"/>
    <property type="match status" value="1"/>
</dbReference>
<dbReference type="InterPro" id="IPR047554">
    <property type="entry name" value="BICC1_KH-I_rpt2"/>
</dbReference>
<dbReference type="InterPro" id="IPR013761">
    <property type="entry name" value="SAM/pointed_sf"/>
</dbReference>
<evidence type="ECO:0000256" key="2">
    <source>
        <dbReference type="ARBA" id="ARBA00022737"/>
    </source>
</evidence>
<sequence>MHQFCVTSRKSGMAKNTPREGGPTTTENFFLKIMNGTDTQTKSKKDPYIKTFGRPPAITAARGNVLEVLDTKQRNRITIKMDISYTDHSHIIGKGGKNIQRVMDETGCHIHFPDSNRNSLTEKSNQVSIAGQPGGVEKARCRVRELLPLVFSFHLPSSTMSPPPDLSSQDLLLIQHNYAFTVSIRTWHCDSFGVVIVKGCQKDFALIRQGLTILMDYLTGSKNTMLPVNLNIEISPHHHVFVMGKDKINMNMIMQKTGVLITFPDSNDTVCESTEKFVTPVQHASSVTITGYVDAVYLAWQELMGHLPLVLMFDLKDDQELNTALIHQLMELLKVKVIIRPKPKQNSKTVIVHGAEKDSRALFEVRRQLLGLDESAVPLCCDKHFVSRVHPILLSSLAMNGQMMHFEDKLRDSSRSAFKRVLELAFSSIPISSLFLLNNLENLQLPLSSSFLPMVTSSPTQQAAASLSKSSNSTMYDSYINSCINPNPVPKNEFGLHLHESLFSGTFDQVPSIYGNISCDKSSTLSTPTLIPDEFLASEIKNLCVDGGHNKESATGKALFNLRNWSDISEDCGHVSERSVFTENKSRGFGLEESSSNEKLFSHISEAESLTRSSVQSDSKFDATSYLREKIVGTVGCERKSPMDSSLFDYEEGKLLASKVIQKPLNSVTRIPTNIWAGFGFSKSMPEFVIKEKWQTHLNQPSVPETIQEEKTVTSYMDNIWYNSNSVVPKPETFWKLNGNSHEQDNDLAEKRSCMFSSSNYFDCYPSKLPLISLSSTDLPHLLCKLGVLTYVDVFQQNEIDLTTFLKLTSKDLQNLNIPLVPRQKMLSAISILSKQEAIQKMDLTGAQSYENNCKTKWYNEHS</sequence>
<dbReference type="Proteomes" id="UP000694941">
    <property type="component" value="Unplaced"/>
</dbReference>
<evidence type="ECO:0000259" key="5">
    <source>
        <dbReference type="SMART" id="SM00322"/>
    </source>
</evidence>
<feature type="domain" description="K Homology" evidence="5">
    <location>
        <begin position="75"/>
        <end position="148"/>
    </location>
</feature>
<dbReference type="Gene3D" id="1.10.150.50">
    <property type="entry name" value="Transcription Factor, Ets-1"/>
    <property type="match status" value="1"/>
</dbReference>
<dbReference type="InterPro" id="IPR054727">
    <property type="entry name" value="BICC1_KH"/>
</dbReference>
<dbReference type="InterPro" id="IPR001660">
    <property type="entry name" value="SAM"/>
</dbReference>
<dbReference type="SUPFAM" id="SSF47769">
    <property type="entry name" value="SAM/Pointed domain"/>
    <property type="match status" value="1"/>
</dbReference>
<reference evidence="8" key="1">
    <citation type="submission" date="2025-08" db="UniProtKB">
        <authorList>
            <consortium name="RefSeq"/>
        </authorList>
    </citation>
    <scope>IDENTIFICATION</scope>
    <source>
        <tissue evidence="8">Muscle</tissue>
    </source>
</reference>
<dbReference type="RefSeq" id="XP_013781209.2">
    <property type="nucleotide sequence ID" value="XM_013925755.2"/>
</dbReference>
<dbReference type="Pfam" id="PF00013">
    <property type="entry name" value="KH_1"/>
    <property type="match status" value="2"/>
</dbReference>
<organism evidence="7 8">
    <name type="scientific">Limulus polyphemus</name>
    <name type="common">Atlantic horseshoe crab</name>
    <dbReference type="NCBI Taxonomy" id="6850"/>
    <lineage>
        <taxon>Eukaryota</taxon>
        <taxon>Metazoa</taxon>
        <taxon>Ecdysozoa</taxon>
        <taxon>Arthropoda</taxon>
        <taxon>Chelicerata</taxon>
        <taxon>Merostomata</taxon>
        <taxon>Xiphosura</taxon>
        <taxon>Limulidae</taxon>
        <taxon>Limulus</taxon>
    </lineage>
</organism>
<keyword evidence="3" id="KW-0694">RNA-binding</keyword>
<keyword evidence="2" id="KW-0677">Repeat</keyword>
<dbReference type="Gene3D" id="3.30.310.270">
    <property type="match status" value="2"/>
</dbReference>
<proteinExistence type="inferred from homology"/>
<keyword evidence="7" id="KW-1185">Reference proteome</keyword>
<evidence type="ECO:0000256" key="4">
    <source>
        <dbReference type="SAM" id="MobiDB-lite"/>
    </source>
</evidence>
<dbReference type="SUPFAM" id="SSF54791">
    <property type="entry name" value="Eukaryotic type KH-domain (KH-domain type I)"/>
    <property type="match status" value="2"/>
</dbReference>
<protein>
    <submittedName>
        <fullName evidence="8">Protein bicaudal C homolog 1-B-like isoform X1</fullName>
    </submittedName>
</protein>
<dbReference type="PANTHER" id="PTHR10627:SF69">
    <property type="entry name" value="PROTEIN BICAUDAL C"/>
    <property type="match status" value="1"/>
</dbReference>
<evidence type="ECO:0000313" key="7">
    <source>
        <dbReference type="Proteomes" id="UP000694941"/>
    </source>
</evidence>
<feature type="domain" description="K Homology" evidence="5">
    <location>
        <begin position="226"/>
        <end position="308"/>
    </location>
</feature>
<dbReference type="InterPro" id="IPR004087">
    <property type="entry name" value="KH_dom"/>
</dbReference>
<dbReference type="PROSITE" id="PS50084">
    <property type="entry name" value="KH_TYPE_1"/>
    <property type="match status" value="2"/>
</dbReference>
<name>A0ABM1BFX6_LIMPO</name>
<dbReference type="SMART" id="SM00454">
    <property type="entry name" value="SAM"/>
    <property type="match status" value="1"/>
</dbReference>
<comment type="similarity">
    <text evidence="1">Belongs to the BicC family.</text>
</comment>
<evidence type="ECO:0000256" key="1">
    <source>
        <dbReference type="ARBA" id="ARBA00007662"/>
    </source>
</evidence>
<dbReference type="InterPro" id="IPR004088">
    <property type="entry name" value="KH_dom_type_1"/>
</dbReference>
<evidence type="ECO:0000259" key="6">
    <source>
        <dbReference type="SMART" id="SM00454"/>
    </source>
</evidence>
<dbReference type="SMART" id="SM00322">
    <property type="entry name" value="KH"/>
    <property type="match status" value="2"/>
</dbReference>
<feature type="domain" description="SAM" evidence="6">
    <location>
        <begin position="771"/>
        <end position="836"/>
    </location>
</feature>
<dbReference type="Pfam" id="PF00536">
    <property type="entry name" value="SAM_1"/>
    <property type="match status" value="1"/>
</dbReference>
<accession>A0ABM1BFX6</accession>
<evidence type="ECO:0000256" key="3">
    <source>
        <dbReference type="PROSITE-ProRule" id="PRU00117"/>
    </source>
</evidence>
<dbReference type="CDD" id="cd22421">
    <property type="entry name" value="KH-I_BICC1_rpt2"/>
    <property type="match status" value="1"/>
</dbReference>
<gene>
    <name evidence="8" type="primary">LOC106465530</name>
</gene>
<dbReference type="InterPro" id="IPR036612">
    <property type="entry name" value="KH_dom_type_1_sf"/>
</dbReference>
<feature type="region of interest" description="Disordered" evidence="4">
    <location>
        <begin position="1"/>
        <end position="25"/>
    </location>
</feature>
<evidence type="ECO:0000313" key="8">
    <source>
        <dbReference type="RefSeq" id="XP_013781209.2"/>
    </source>
</evidence>
<feature type="compositionally biased region" description="Polar residues" evidence="4">
    <location>
        <begin position="1"/>
        <end position="10"/>
    </location>
</feature>
<dbReference type="Pfam" id="PF22985">
    <property type="entry name" value="KH_BICC1"/>
    <property type="match status" value="2"/>
</dbReference>